<sequence length="242" mass="27693">MASQQITLFDLPSKGPNASWSLNPWKTRLLLTYKGLDYKTEWLNYPEIAPRLRPHLPPNETGRAYSIPAILFPDGTYMMDSHKIAAAIEQGYPFPPIHLEAPILPKIEHLTQEAIRPLYPLLMHKISQVILPDKSYDYWVGQYVRELGMPLDEYERQFGGEKAWAAARPALSELTELLKEAEGGPFFLGREVSYADFVWVGGLVFVKRVDEGVFRELLERTGAGEVHERLLEACEPWLKRND</sequence>
<proteinExistence type="predicted"/>
<dbReference type="OrthoDB" id="4951845at2759"/>
<accession>A0A2T4B954</accession>
<dbReference type="Proteomes" id="UP000241546">
    <property type="component" value="Unassembled WGS sequence"/>
</dbReference>
<evidence type="ECO:0000313" key="3">
    <source>
        <dbReference type="EMBL" id="PTB65749.1"/>
    </source>
</evidence>
<dbReference type="Gene3D" id="1.20.1050.10">
    <property type="match status" value="1"/>
</dbReference>
<dbReference type="SUPFAM" id="SSF52833">
    <property type="entry name" value="Thioredoxin-like"/>
    <property type="match status" value="1"/>
</dbReference>
<dbReference type="InterPro" id="IPR054416">
    <property type="entry name" value="GST_UstS-like_C"/>
</dbReference>
<dbReference type="Pfam" id="PF13409">
    <property type="entry name" value="GST_N_2"/>
    <property type="match status" value="1"/>
</dbReference>
<feature type="domain" description="Glutathione S-transferase UstS-like C-terminal" evidence="2">
    <location>
        <begin position="110"/>
        <end position="237"/>
    </location>
</feature>
<dbReference type="EMBL" id="KZ680214">
    <property type="protein sequence ID" value="PTB65749.1"/>
    <property type="molecule type" value="Genomic_DNA"/>
</dbReference>
<dbReference type="Gene3D" id="3.40.30.10">
    <property type="entry name" value="Glutaredoxin"/>
    <property type="match status" value="1"/>
</dbReference>
<dbReference type="InterPro" id="IPR036282">
    <property type="entry name" value="Glutathione-S-Trfase_C_sf"/>
</dbReference>
<dbReference type="Pfam" id="PF22041">
    <property type="entry name" value="GST_C_7"/>
    <property type="match status" value="1"/>
</dbReference>
<evidence type="ECO:0000313" key="4">
    <source>
        <dbReference type="Proteomes" id="UP000241546"/>
    </source>
</evidence>
<gene>
    <name evidence="3" type="ORF">BBK36DRAFT_1120176</name>
</gene>
<protein>
    <submittedName>
        <fullName evidence="3">Uncharacterized protein</fullName>
    </submittedName>
</protein>
<name>A0A2T4B954_9HYPO</name>
<dbReference type="InterPro" id="IPR004045">
    <property type="entry name" value="Glutathione_S-Trfase_N"/>
</dbReference>
<evidence type="ECO:0000259" key="2">
    <source>
        <dbReference type="Pfam" id="PF22041"/>
    </source>
</evidence>
<dbReference type="CDD" id="cd03038">
    <property type="entry name" value="GST_N_etherase_LigE"/>
    <property type="match status" value="1"/>
</dbReference>
<keyword evidence="4" id="KW-1185">Reference proteome</keyword>
<dbReference type="CDD" id="cd00299">
    <property type="entry name" value="GST_C_family"/>
    <property type="match status" value="1"/>
</dbReference>
<evidence type="ECO:0000259" key="1">
    <source>
        <dbReference type="Pfam" id="PF13409"/>
    </source>
</evidence>
<reference evidence="4" key="1">
    <citation type="submission" date="2016-07" db="EMBL/GenBank/DDBJ databases">
        <title>Multiple horizontal gene transfer events from other fungi enriched the ability of initially mycotrophic Trichoderma (Ascomycota) to feed on dead plant biomass.</title>
        <authorList>
            <consortium name="DOE Joint Genome Institute"/>
            <person name="Atanasova L."/>
            <person name="Chenthamara K."/>
            <person name="Zhang J."/>
            <person name="Grujic M."/>
            <person name="Henrissat B."/>
            <person name="Kuo A."/>
            <person name="Aerts A."/>
            <person name="Salamov A."/>
            <person name="Lipzen A."/>
            <person name="Labutti K."/>
            <person name="Barry K."/>
            <person name="Miao Y."/>
            <person name="Rahimi M.J."/>
            <person name="Shen Q."/>
            <person name="Grigoriev I.V."/>
            <person name="Kubicek C.P."/>
            <person name="Druzhinina I.S."/>
        </authorList>
    </citation>
    <scope>NUCLEOTIDE SEQUENCE [LARGE SCALE GENOMIC DNA]</scope>
    <source>
        <strain evidence="4">TUCIM 6016</strain>
    </source>
</reference>
<dbReference type="SUPFAM" id="SSF47616">
    <property type="entry name" value="GST C-terminal domain-like"/>
    <property type="match status" value="1"/>
</dbReference>
<dbReference type="InterPro" id="IPR036249">
    <property type="entry name" value="Thioredoxin-like_sf"/>
</dbReference>
<dbReference type="GeneID" id="36598786"/>
<dbReference type="RefSeq" id="XP_024749069.1">
    <property type="nucleotide sequence ID" value="XM_024890668.1"/>
</dbReference>
<dbReference type="AlphaFoldDB" id="A0A2T4B954"/>
<organism evidence="3 4">
    <name type="scientific">Trichoderma citrinoviride</name>
    <dbReference type="NCBI Taxonomy" id="58853"/>
    <lineage>
        <taxon>Eukaryota</taxon>
        <taxon>Fungi</taxon>
        <taxon>Dikarya</taxon>
        <taxon>Ascomycota</taxon>
        <taxon>Pezizomycotina</taxon>
        <taxon>Sordariomycetes</taxon>
        <taxon>Hypocreomycetidae</taxon>
        <taxon>Hypocreales</taxon>
        <taxon>Hypocreaceae</taxon>
        <taxon>Trichoderma</taxon>
    </lineage>
</organism>
<feature type="domain" description="GST N-terminal" evidence="1">
    <location>
        <begin position="20"/>
        <end position="89"/>
    </location>
</feature>